<dbReference type="RefSeq" id="WP_059209931.1">
    <property type="nucleotide sequence ID" value="NZ_KQ948670.1"/>
</dbReference>
<dbReference type="InterPro" id="IPR036366">
    <property type="entry name" value="PGBDSf"/>
</dbReference>
<evidence type="ECO:0000313" key="3">
    <source>
        <dbReference type="EMBL" id="KUN60438.1"/>
    </source>
</evidence>
<gene>
    <name evidence="3" type="ORF">AQJ46_38225</name>
</gene>
<accession>A0A101RRK7</accession>
<dbReference type="InterPro" id="IPR002477">
    <property type="entry name" value="Peptidoglycan-bd-like"/>
</dbReference>
<evidence type="ECO:0000313" key="4">
    <source>
        <dbReference type="Proteomes" id="UP000053669"/>
    </source>
</evidence>
<dbReference type="STRING" id="58343.AQJ46_38225"/>
<dbReference type="InterPro" id="IPR038765">
    <property type="entry name" value="Papain-like_cys_pep_sf"/>
</dbReference>
<dbReference type="Gene3D" id="1.10.101.10">
    <property type="entry name" value="PGBD-like superfamily/PGBD"/>
    <property type="match status" value="4"/>
</dbReference>
<dbReference type="AlphaFoldDB" id="A0A101RRK7"/>
<feature type="region of interest" description="Disordered" evidence="1">
    <location>
        <begin position="1"/>
        <end position="24"/>
    </location>
</feature>
<protein>
    <recommendedName>
        <fullName evidence="2">Peptidase C51 domain-containing protein</fullName>
    </recommendedName>
</protein>
<dbReference type="SUPFAM" id="SSF47090">
    <property type="entry name" value="PGBD-like"/>
    <property type="match status" value="4"/>
</dbReference>
<evidence type="ECO:0000256" key="1">
    <source>
        <dbReference type="SAM" id="MobiDB-lite"/>
    </source>
</evidence>
<name>A0A101RRK7_9ACTN</name>
<dbReference type="EMBL" id="LMWU01000045">
    <property type="protein sequence ID" value="KUN60438.1"/>
    <property type="molecule type" value="Genomic_DNA"/>
</dbReference>
<organism evidence="3 4">
    <name type="scientific">Streptomyces canus</name>
    <dbReference type="NCBI Taxonomy" id="58343"/>
    <lineage>
        <taxon>Bacteria</taxon>
        <taxon>Bacillati</taxon>
        <taxon>Actinomycetota</taxon>
        <taxon>Actinomycetes</taxon>
        <taxon>Kitasatosporales</taxon>
        <taxon>Streptomycetaceae</taxon>
        <taxon>Streptomyces</taxon>
        <taxon>Streptomyces aurantiacus group</taxon>
    </lineage>
</organism>
<comment type="caution">
    <text evidence="3">The sequence shown here is derived from an EMBL/GenBank/DDBJ whole genome shotgun (WGS) entry which is preliminary data.</text>
</comment>
<sequence>MGRPAFLVHTEDENPPHRAPHRTRPGWRIRVGTFAATAAMVSAGIVLGAGPASAAPAPIKLTSASCPNEIVQGQASGCVTELQNLLNAHGAGLVVDGQFGSATLYAVREYQAATAIAVDGRVGPTTKSKLYATGGSAPAPVNLNSSSCPANIVQGAKGGCVTELQRLLIHHGYALDVDGDFGAGTASAVRSFQSAHGLTADGQVGTNTKRALYDTDESPSTGLDLRSASCPENIVEGQSGGCVATLQSLLNGKGQSLAVDGSFGPQTLAAVKAFQSASGLTADGQVGPNTKAALYSNIGGGGGNGAPAPINLNSASCPNEVVQGQRSGCVTELQSLLNHHGADLAVDGDFGPLTDSAVRDFQAEKGLSVDGHVGPNTKAALYGAVTPPSSPPPGGGYAKILDVAAAEVGTVEGSARANSYGSSVGLSLSTSNYAWCATFVSWVAKQTGASSYRNSYVSGWVKQARAGNYHLSVTTNPQPGDIVAFDWDGGSDFTGGNEHIGIVRTVSGGSSFTTVEGNTSNPNGGSDGVYVKSRATNSSYDVVFIRVR</sequence>
<dbReference type="Gene3D" id="3.90.1720.10">
    <property type="entry name" value="endopeptidase domain like (from Nostoc punctiforme)"/>
    <property type="match status" value="1"/>
</dbReference>
<reference evidence="3 4" key="1">
    <citation type="submission" date="2015-10" db="EMBL/GenBank/DDBJ databases">
        <title>Draft genome sequence of Streptomyces canus DSM 40017, type strain for the species Streptomyces canus.</title>
        <authorList>
            <person name="Ruckert C."/>
            <person name="Winkler A."/>
            <person name="Kalinowski J."/>
            <person name="Kampfer P."/>
            <person name="Glaeser S."/>
        </authorList>
    </citation>
    <scope>NUCLEOTIDE SEQUENCE [LARGE SCALE GENOMIC DNA]</scope>
    <source>
        <strain evidence="3 4">DSM 40017</strain>
    </source>
</reference>
<dbReference type="Pfam" id="PF01471">
    <property type="entry name" value="PG_binding_1"/>
    <property type="match status" value="4"/>
</dbReference>
<dbReference type="InterPro" id="IPR007921">
    <property type="entry name" value="CHAP_dom"/>
</dbReference>
<dbReference type="InterPro" id="IPR036365">
    <property type="entry name" value="PGBD-like_sf"/>
</dbReference>
<feature type="domain" description="Peptidase C51" evidence="2">
    <location>
        <begin position="411"/>
        <end position="546"/>
    </location>
</feature>
<evidence type="ECO:0000259" key="2">
    <source>
        <dbReference type="PROSITE" id="PS50911"/>
    </source>
</evidence>
<dbReference type="Pfam" id="PF05257">
    <property type="entry name" value="CHAP"/>
    <property type="match status" value="1"/>
</dbReference>
<dbReference type="PROSITE" id="PS50911">
    <property type="entry name" value="CHAP"/>
    <property type="match status" value="1"/>
</dbReference>
<proteinExistence type="predicted"/>
<dbReference type="Proteomes" id="UP000053669">
    <property type="component" value="Unassembled WGS sequence"/>
</dbReference>
<dbReference type="SUPFAM" id="SSF54001">
    <property type="entry name" value="Cysteine proteinases"/>
    <property type="match status" value="1"/>
</dbReference>